<evidence type="ECO:0000256" key="1">
    <source>
        <dbReference type="SAM" id="Phobius"/>
    </source>
</evidence>
<evidence type="ECO:0000313" key="3">
    <source>
        <dbReference type="Proteomes" id="UP000177690"/>
    </source>
</evidence>
<gene>
    <name evidence="2" type="ORF">A3I24_01200</name>
</gene>
<reference evidence="2 3" key="1">
    <citation type="journal article" date="2016" name="Nat. Commun.">
        <title>Thousands of microbial genomes shed light on interconnected biogeochemical processes in an aquifer system.</title>
        <authorList>
            <person name="Anantharaman K."/>
            <person name="Brown C.T."/>
            <person name="Hug L.A."/>
            <person name="Sharon I."/>
            <person name="Castelle C.J."/>
            <person name="Probst A.J."/>
            <person name="Thomas B.C."/>
            <person name="Singh A."/>
            <person name="Wilkins M.J."/>
            <person name="Karaoz U."/>
            <person name="Brodie E.L."/>
            <person name="Williams K.H."/>
            <person name="Hubbard S.S."/>
            <person name="Banfield J.F."/>
        </authorList>
    </citation>
    <scope>NUCLEOTIDE SEQUENCE [LARGE SCALE GENOMIC DNA]</scope>
</reference>
<feature type="transmembrane region" description="Helical" evidence="1">
    <location>
        <begin position="25"/>
        <end position="47"/>
    </location>
</feature>
<comment type="caution">
    <text evidence="2">The sequence shown here is derived from an EMBL/GenBank/DDBJ whole genome shotgun (WGS) entry which is preliminary data.</text>
</comment>
<feature type="transmembrane region" description="Helical" evidence="1">
    <location>
        <begin position="67"/>
        <end position="90"/>
    </location>
</feature>
<dbReference type="Proteomes" id="UP000177690">
    <property type="component" value="Unassembled WGS sequence"/>
</dbReference>
<protein>
    <submittedName>
        <fullName evidence="2">Uncharacterized protein</fullName>
    </submittedName>
</protein>
<keyword evidence="1" id="KW-1133">Transmembrane helix</keyword>
<sequence>MAVKENIGQAREPVSNLTKLDSKRILDFFFVGIPGIPIAGSLGSEGLPDPLRDLAGSQELPARGGDYFFPNAGAASLSMATIIDVAFLFFRNQEAAAMLATDQFPEGEAMTIAVAAIDPAMKDILDPIIEGFFDQGGHYVGMHPLSWRLWHYDLEE</sequence>
<organism evidence="2 3">
    <name type="scientific">Candidatus Harrisonbacteria bacterium RIFCSPLOWO2_02_FULL_41_13b</name>
    <dbReference type="NCBI Taxonomy" id="1798409"/>
    <lineage>
        <taxon>Bacteria</taxon>
        <taxon>Candidatus Harrisoniibacteriota</taxon>
    </lineage>
</organism>
<dbReference type="AlphaFoldDB" id="A0A1G1ZRD1"/>
<keyword evidence="1" id="KW-0812">Transmembrane</keyword>
<accession>A0A1G1ZRD1</accession>
<keyword evidence="1" id="KW-0472">Membrane</keyword>
<proteinExistence type="predicted"/>
<name>A0A1G1ZRD1_9BACT</name>
<evidence type="ECO:0000313" key="2">
    <source>
        <dbReference type="EMBL" id="OGY67273.1"/>
    </source>
</evidence>
<dbReference type="EMBL" id="MHJL01000027">
    <property type="protein sequence ID" value="OGY67273.1"/>
    <property type="molecule type" value="Genomic_DNA"/>
</dbReference>